<feature type="signal peptide" evidence="1">
    <location>
        <begin position="1"/>
        <end position="18"/>
    </location>
</feature>
<name>A0ABW1EB17_9BACT</name>
<evidence type="ECO:0000313" key="2">
    <source>
        <dbReference type="EMBL" id="MFC5860987.1"/>
    </source>
</evidence>
<keyword evidence="1" id="KW-0732">Signal</keyword>
<keyword evidence="3" id="KW-1185">Reference proteome</keyword>
<organism evidence="2 3">
    <name type="scientific">Acidicapsa dinghuensis</name>
    <dbReference type="NCBI Taxonomy" id="2218256"/>
    <lineage>
        <taxon>Bacteria</taxon>
        <taxon>Pseudomonadati</taxon>
        <taxon>Acidobacteriota</taxon>
        <taxon>Terriglobia</taxon>
        <taxon>Terriglobales</taxon>
        <taxon>Acidobacteriaceae</taxon>
        <taxon>Acidicapsa</taxon>
    </lineage>
</organism>
<feature type="chain" id="PRO_5045142397" evidence="1">
    <location>
        <begin position="19"/>
        <end position="93"/>
    </location>
</feature>
<evidence type="ECO:0000256" key="1">
    <source>
        <dbReference type="SAM" id="SignalP"/>
    </source>
</evidence>
<dbReference type="PROSITE" id="PS51257">
    <property type="entry name" value="PROKAR_LIPOPROTEIN"/>
    <property type="match status" value="1"/>
</dbReference>
<reference evidence="3" key="1">
    <citation type="journal article" date="2019" name="Int. J. Syst. Evol. Microbiol.">
        <title>The Global Catalogue of Microorganisms (GCM) 10K type strain sequencing project: providing services to taxonomists for standard genome sequencing and annotation.</title>
        <authorList>
            <consortium name="The Broad Institute Genomics Platform"/>
            <consortium name="The Broad Institute Genome Sequencing Center for Infectious Disease"/>
            <person name="Wu L."/>
            <person name="Ma J."/>
        </authorList>
    </citation>
    <scope>NUCLEOTIDE SEQUENCE [LARGE SCALE GENOMIC DNA]</scope>
    <source>
        <strain evidence="3">JCM 4087</strain>
    </source>
</reference>
<dbReference type="EMBL" id="JBHSPH010000001">
    <property type="protein sequence ID" value="MFC5860987.1"/>
    <property type="molecule type" value="Genomic_DNA"/>
</dbReference>
<gene>
    <name evidence="2" type="ORF">ACFPT7_01630</name>
</gene>
<sequence length="93" mass="9394">MRKSREVPLTLLAVAALASVGAVGTTGCHEQPGHCVDQQNRLMPDQYCRDHASAGYHYIYGGSSGGHIGDMVVGGSVSRGGFGGFGGGDGGGE</sequence>
<proteinExistence type="predicted"/>
<dbReference type="Proteomes" id="UP001596091">
    <property type="component" value="Unassembled WGS sequence"/>
</dbReference>
<protein>
    <submittedName>
        <fullName evidence="2">Uncharacterized protein</fullName>
    </submittedName>
</protein>
<comment type="caution">
    <text evidence="2">The sequence shown here is derived from an EMBL/GenBank/DDBJ whole genome shotgun (WGS) entry which is preliminary data.</text>
</comment>
<dbReference type="RefSeq" id="WP_263334700.1">
    <property type="nucleotide sequence ID" value="NZ_JAGSYH010000002.1"/>
</dbReference>
<accession>A0ABW1EB17</accession>
<evidence type="ECO:0000313" key="3">
    <source>
        <dbReference type="Proteomes" id="UP001596091"/>
    </source>
</evidence>